<keyword evidence="3" id="KW-1185">Reference proteome</keyword>
<proteinExistence type="predicted"/>
<feature type="domain" description="T4 RNA ligase 1-like N-terminal" evidence="1">
    <location>
        <begin position="69"/>
        <end position="193"/>
    </location>
</feature>
<evidence type="ECO:0000313" key="2">
    <source>
        <dbReference type="EMBL" id="PPQ85262.1"/>
    </source>
</evidence>
<dbReference type="InterPro" id="IPR019039">
    <property type="entry name" value="T4-Rnl1-like_N"/>
</dbReference>
<dbReference type="EMBL" id="NHYD01002737">
    <property type="protein sequence ID" value="PPQ85262.1"/>
    <property type="molecule type" value="Genomic_DNA"/>
</dbReference>
<reference evidence="2 3" key="1">
    <citation type="journal article" date="2018" name="Evol. Lett.">
        <title>Horizontal gene cluster transfer increased hallucinogenic mushroom diversity.</title>
        <authorList>
            <person name="Reynolds H.T."/>
            <person name="Vijayakumar V."/>
            <person name="Gluck-Thaler E."/>
            <person name="Korotkin H.B."/>
            <person name="Matheny P.B."/>
            <person name="Slot J.C."/>
        </authorList>
    </citation>
    <scope>NUCLEOTIDE SEQUENCE [LARGE SCALE GENOMIC DNA]</scope>
    <source>
        <strain evidence="2 3">2631</strain>
    </source>
</reference>
<dbReference type="OrthoDB" id="3217513at2759"/>
<accession>A0A409X3C2</accession>
<dbReference type="InParanoid" id="A0A409X3C2"/>
<dbReference type="Proteomes" id="UP000283269">
    <property type="component" value="Unassembled WGS sequence"/>
</dbReference>
<evidence type="ECO:0000313" key="3">
    <source>
        <dbReference type="Proteomes" id="UP000283269"/>
    </source>
</evidence>
<dbReference type="Pfam" id="PF09511">
    <property type="entry name" value="RNA_lig_T4_1"/>
    <property type="match status" value="1"/>
</dbReference>
<sequence length="439" mass="50614">MEIDDTSPLRSLTIDPILLKNHASNRPRPNRVFSLITTKPHPSLPLAIHNYNNKSIFLRQEWDDLSLAARTLVTERNTGKVVSRSLPKFFNYNEKFAYKPTGMEHTFAIEEKVDGSLISLFWYRDKWMFISRTSFDSTHSLAARRILDKHYPGVLGKLDKEKTYVFELVDPKMPIKVVYTKEDLVILSIVSKNGQEPLHDFDWATLPFSRPRKHSAPTVAPSQLSKLNHKNEEGFVVKFWATPQDRYPKRIKIKFESYLELVEGATGAMYHLSVSSSPQTALSNARILEIYSKHRLKIHHFKSDAIANTMARHKANYLEALEKIADDYGGAPWLQLIEKIWDRIDAIFTLQEGDLKNAFSLLQKEGYIPNLANAKSEQVKNQFGRRIKRNDIDQGFRETLMSWFIADSNARQVNRFVQQLEVPADLRSTEIIGEVENLL</sequence>
<organism evidence="2 3">
    <name type="scientific">Psilocybe cyanescens</name>
    <dbReference type="NCBI Taxonomy" id="93625"/>
    <lineage>
        <taxon>Eukaryota</taxon>
        <taxon>Fungi</taxon>
        <taxon>Dikarya</taxon>
        <taxon>Basidiomycota</taxon>
        <taxon>Agaricomycotina</taxon>
        <taxon>Agaricomycetes</taxon>
        <taxon>Agaricomycetidae</taxon>
        <taxon>Agaricales</taxon>
        <taxon>Agaricineae</taxon>
        <taxon>Strophariaceae</taxon>
        <taxon>Psilocybe</taxon>
    </lineage>
</organism>
<protein>
    <recommendedName>
        <fullName evidence="1">T4 RNA ligase 1-like N-terminal domain-containing protein</fullName>
    </recommendedName>
</protein>
<comment type="caution">
    <text evidence="2">The sequence shown here is derived from an EMBL/GenBank/DDBJ whole genome shotgun (WGS) entry which is preliminary data.</text>
</comment>
<gene>
    <name evidence="2" type="ORF">CVT25_010035</name>
</gene>
<evidence type="ECO:0000259" key="1">
    <source>
        <dbReference type="Pfam" id="PF09511"/>
    </source>
</evidence>
<name>A0A409X3C2_PSICY</name>
<dbReference type="AlphaFoldDB" id="A0A409X3C2"/>